<organism evidence="3 4">
    <name type="scientific">Methylobacterium marchantiae</name>
    <dbReference type="NCBI Taxonomy" id="600331"/>
    <lineage>
        <taxon>Bacteria</taxon>
        <taxon>Pseudomonadati</taxon>
        <taxon>Pseudomonadota</taxon>
        <taxon>Alphaproteobacteria</taxon>
        <taxon>Hyphomicrobiales</taxon>
        <taxon>Methylobacteriaceae</taxon>
        <taxon>Methylobacterium</taxon>
    </lineage>
</organism>
<feature type="compositionally biased region" description="Basic and acidic residues" evidence="1">
    <location>
        <begin position="87"/>
        <end position="101"/>
    </location>
</feature>
<feature type="region of interest" description="Disordered" evidence="1">
    <location>
        <begin position="26"/>
        <end position="101"/>
    </location>
</feature>
<sequence length="101" mass="10538">MRKDPAIRTGSILAFGMLVAQAIPAHAISDRRDQPTAADVPSETRSGEAAGSRPIGEVKPPSAIRPSTAVTADDGAGKKSRTNPLDHLPERDRAGTGGRKE</sequence>
<dbReference type="RefSeq" id="WP_238204419.1">
    <property type="nucleotide sequence ID" value="NZ_JBHTND010000019.1"/>
</dbReference>
<proteinExistence type="predicted"/>
<feature type="chain" id="PRO_5047069409" evidence="2">
    <location>
        <begin position="28"/>
        <end position="101"/>
    </location>
</feature>
<evidence type="ECO:0000313" key="4">
    <source>
        <dbReference type="Proteomes" id="UP001597176"/>
    </source>
</evidence>
<name>A0ABW3X1U3_9HYPH</name>
<evidence type="ECO:0000313" key="3">
    <source>
        <dbReference type="EMBL" id="MFD1302785.1"/>
    </source>
</evidence>
<evidence type="ECO:0000256" key="1">
    <source>
        <dbReference type="SAM" id="MobiDB-lite"/>
    </source>
</evidence>
<gene>
    <name evidence="3" type="ORF">ACFQ4G_14520</name>
</gene>
<reference evidence="4" key="1">
    <citation type="journal article" date="2019" name="Int. J. Syst. Evol. Microbiol.">
        <title>The Global Catalogue of Microorganisms (GCM) 10K type strain sequencing project: providing services to taxonomists for standard genome sequencing and annotation.</title>
        <authorList>
            <consortium name="The Broad Institute Genomics Platform"/>
            <consortium name="The Broad Institute Genome Sequencing Center for Infectious Disease"/>
            <person name="Wu L."/>
            <person name="Ma J."/>
        </authorList>
    </citation>
    <scope>NUCLEOTIDE SEQUENCE [LARGE SCALE GENOMIC DNA]</scope>
    <source>
        <strain evidence="4">CCUG 56108</strain>
    </source>
</reference>
<evidence type="ECO:0000256" key="2">
    <source>
        <dbReference type="SAM" id="SignalP"/>
    </source>
</evidence>
<keyword evidence="4" id="KW-1185">Reference proteome</keyword>
<comment type="caution">
    <text evidence="3">The sequence shown here is derived from an EMBL/GenBank/DDBJ whole genome shotgun (WGS) entry which is preliminary data.</text>
</comment>
<keyword evidence="2" id="KW-0732">Signal</keyword>
<dbReference type="EMBL" id="JBHTND010000019">
    <property type="protein sequence ID" value="MFD1302785.1"/>
    <property type="molecule type" value="Genomic_DNA"/>
</dbReference>
<accession>A0ABW3X1U3</accession>
<feature type="signal peptide" evidence="2">
    <location>
        <begin position="1"/>
        <end position="27"/>
    </location>
</feature>
<dbReference type="Proteomes" id="UP001597176">
    <property type="component" value="Unassembled WGS sequence"/>
</dbReference>
<protein>
    <submittedName>
        <fullName evidence="3">Uncharacterized protein</fullName>
    </submittedName>
</protein>